<dbReference type="VEuPathDB" id="PiroplasmaDB:TA06460"/>
<dbReference type="OMA" id="IWLCIYL"/>
<dbReference type="RefSeq" id="XP_953844.1">
    <property type="nucleotide sequence ID" value="XM_948751.1"/>
</dbReference>
<dbReference type="InParanoid" id="Q4UIC3"/>
<evidence type="ECO:0000313" key="1">
    <source>
        <dbReference type="EMBL" id="CAI73166.1"/>
    </source>
</evidence>
<proteinExistence type="predicted"/>
<keyword evidence="2" id="KW-1185">Reference proteome</keyword>
<dbReference type="eggNOG" id="ENOG502SZY5">
    <property type="taxonomic scope" value="Eukaryota"/>
</dbReference>
<gene>
    <name evidence="1" type="ORF">TA06460</name>
</gene>
<dbReference type="OrthoDB" id="360567at2759"/>
<name>Q4UIC3_THEAN</name>
<accession>Q4UIC3</accession>
<dbReference type="KEGG" id="tan:TA06460"/>
<dbReference type="EMBL" id="CR940347">
    <property type="protein sequence ID" value="CAI73166.1"/>
    <property type="molecule type" value="Genomic_DNA"/>
</dbReference>
<reference evidence="1 2" key="1">
    <citation type="journal article" date="2005" name="Science">
        <title>Genome of the host-cell transforming parasite Theileria annulata compared with T. parva.</title>
        <authorList>
            <person name="Pain A."/>
            <person name="Renauld H."/>
            <person name="Berriman M."/>
            <person name="Murphy L."/>
            <person name="Yeats C.A."/>
            <person name="Weir W."/>
            <person name="Kerhornou A."/>
            <person name="Aslett M."/>
            <person name="Bishop R."/>
            <person name="Bouchier C."/>
            <person name="Cochet M."/>
            <person name="Coulson R.M.R."/>
            <person name="Cronin A."/>
            <person name="de Villiers E.P."/>
            <person name="Fraser A."/>
            <person name="Fosker N."/>
            <person name="Gardner M."/>
            <person name="Goble A."/>
            <person name="Griffiths-Jones S."/>
            <person name="Harris D.E."/>
            <person name="Katzer F."/>
            <person name="Larke N."/>
            <person name="Lord A."/>
            <person name="Maser P."/>
            <person name="McKellar S."/>
            <person name="Mooney P."/>
            <person name="Morton F."/>
            <person name="Nene V."/>
            <person name="O'Neil S."/>
            <person name="Price C."/>
            <person name="Quail M.A."/>
            <person name="Rabbinowitsch E."/>
            <person name="Rawlings N.D."/>
            <person name="Rutter S."/>
            <person name="Saunders D."/>
            <person name="Seeger K."/>
            <person name="Shah T."/>
            <person name="Squares R."/>
            <person name="Squares S."/>
            <person name="Tivey A."/>
            <person name="Walker A.R."/>
            <person name="Woodward J."/>
            <person name="Dobbelaere D.A.E."/>
            <person name="Langsley G."/>
            <person name="Rajandream M.A."/>
            <person name="McKeever D."/>
            <person name="Shiels B."/>
            <person name="Tait A."/>
            <person name="Barrell B.G."/>
            <person name="Hall N."/>
        </authorList>
    </citation>
    <scope>NUCLEOTIDE SEQUENCE [LARGE SCALE GENOMIC DNA]</scope>
    <source>
        <strain evidence="2">Ankara</strain>
    </source>
</reference>
<sequence>MFDLKKSEEILRRRAIFYCLNNYKTIRTHYNDLSELKNYVPKTKLTDFFIKDENFDYSDLLNQISNSLISLDVKTDTKTHEDTKDQPIWSNYDLLSLIKIHKFKNVKEKLYTCNINVQNNVKFDFSEYEDGYYDLVYERPDNNTSEVFKPMDSYDLSVENYWKNFKNVPKDEITVFRDIKEEDLPEKTTRNEPETTVRNYNLLNLLPGNNSISNLANENYFDDYYNFNNMKKISVNIGTERQLRQIYIKPRNKDKELKFGLLTKGNNKDLILKRNENNMNEYLVVFDEDSMKVYESETLEGQVSSEKHLQKSCIRKFFASEIVRENLRNKLILKLKRHQNARVFTAKDMKKNADQINKSISSVTLGCFWCDWNFYGGGIVPEVHNEELSTNPTEYLLSLEKNDLYLLTTSFIESLQVRGRNLETFEDIFSVISEIVKSYRTLVMGNFNEDYFEIMKKSFLELKTKSTPSDIALLTPDLSELSVSSASSIDRDSVDVDSELNSQREQVLPTFNKYAKTVEELTNLRQLVSFLLTDYNDVGSFVKEPFVDLSTIPKIKNVSKTVINCSKSITKRSKNPNLKETEIVLSALKILDLLIFLLQKSSKSFNSPRDFHSFITNSKYEVESYFSSIMFNYFYERSNDSYSIKVLGSKRLMCYVIWLCIYLSPKYTFDFSFLLNYDLTNVSNSILFNSCVDLTSISPAGRTNKNLYKINTPLFSGSKKMNLTSLVTNKTKRFKLR</sequence>
<evidence type="ECO:0000313" key="2">
    <source>
        <dbReference type="Proteomes" id="UP000001950"/>
    </source>
</evidence>
<dbReference type="GeneID" id="3864531"/>
<protein>
    <submittedName>
        <fullName evidence="1">Uncharacterized protein</fullName>
    </submittedName>
</protein>
<dbReference type="AlphaFoldDB" id="Q4UIC3"/>
<organism evidence="1 2">
    <name type="scientific">Theileria annulata</name>
    <dbReference type="NCBI Taxonomy" id="5874"/>
    <lineage>
        <taxon>Eukaryota</taxon>
        <taxon>Sar</taxon>
        <taxon>Alveolata</taxon>
        <taxon>Apicomplexa</taxon>
        <taxon>Aconoidasida</taxon>
        <taxon>Piroplasmida</taxon>
        <taxon>Theileriidae</taxon>
        <taxon>Theileria</taxon>
    </lineage>
</organism>
<dbReference type="Proteomes" id="UP000001950">
    <property type="component" value="Chromosome 1"/>
</dbReference>